<name>B7G8I8_PHATC</name>
<evidence type="ECO:0000256" key="2">
    <source>
        <dbReference type="ARBA" id="ARBA00022840"/>
    </source>
</evidence>
<dbReference type="GO" id="GO:0009190">
    <property type="term" value="P:cyclic nucleotide biosynthetic process"/>
    <property type="evidence" value="ECO:0007669"/>
    <property type="project" value="InterPro"/>
</dbReference>
<dbReference type="PaxDb" id="2850-Phatr39392"/>
<dbReference type="KEGG" id="pti:PHATRDRAFT_39392"/>
<evidence type="ECO:0000256" key="1">
    <source>
        <dbReference type="ARBA" id="ARBA00022741"/>
    </source>
</evidence>
<gene>
    <name evidence="5" type="ORF">PHATRDRAFT_39392</name>
</gene>
<organism evidence="5 6">
    <name type="scientific">Phaeodactylum tricornutum (strain CCAP 1055/1)</name>
    <dbReference type="NCBI Taxonomy" id="556484"/>
    <lineage>
        <taxon>Eukaryota</taxon>
        <taxon>Sar</taxon>
        <taxon>Stramenopiles</taxon>
        <taxon>Ochrophyta</taxon>
        <taxon>Bacillariophyta</taxon>
        <taxon>Bacillariophyceae</taxon>
        <taxon>Bacillariophycidae</taxon>
        <taxon>Naviculales</taxon>
        <taxon>Phaeodactylaceae</taxon>
        <taxon>Phaeodactylum</taxon>
    </lineage>
</organism>
<evidence type="ECO:0000256" key="3">
    <source>
        <dbReference type="SAM" id="MobiDB-lite"/>
    </source>
</evidence>
<dbReference type="InterPro" id="IPR001054">
    <property type="entry name" value="A/G_cyclase"/>
</dbReference>
<dbReference type="OrthoDB" id="194468at2759"/>
<dbReference type="GO" id="GO:0005524">
    <property type="term" value="F:ATP binding"/>
    <property type="evidence" value="ECO:0007669"/>
    <property type="project" value="UniProtKB-KW"/>
</dbReference>
<dbReference type="SUPFAM" id="SSF55073">
    <property type="entry name" value="Nucleotide cyclase"/>
    <property type="match status" value="2"/>
</dbReference>
<evidence type="ECO:0000259" key="4">
    <source>
        <dbReference type="PROSITE" id="PS50125"/>
    </source>
</evidence>
<reference evidence="6" key="2">
    <citation type="submission" date="2008-08" db="EMBL/GenBank/DDBJ databases">
        <authorList>
            <consortium name="Diatom Consortium"/>
            <person name="Grigoriev I."/>
            <person name="Grimwood J."/>
            <person name="Kuo A."/>
            <person name="Otillar R.P."/>
            <person name="Salamov A."/>
            <person name="Detter J.C."/>
            <person name="Lindquist E."/>
            <person name="Shapiro H."/>
            <person name="Lucas S."/>
            <person name="Glavina del Rio T."/>
            <person name="Pitluck S."/>
            <person name="Rokhsar D."/>
            <person name="Bowler C."/>
        </authorList>
    </citation>
    <scope>GENOME REANNOTATION</scope>
    <source>
        <strain evidence="6">CCAP 1055/1</strain>
    </source>
</reference>
<dbReference type="STRING" id="556484.B7G8I8"/>
<evidence type="ECO:0000313" key="5">
    <source>
        <dbReference type="EMBL" id="EEC45052.1"/>
    </source>
</evidence>
<dbReference type="InParanoid" id="B7G8I8"/>
<sequence length="1324" mass="147531">MKDKVTGAASENGDEPNSNTGKGTNKPKRPSPTNFGRSSRHASHPSRGGGAQRRVSLYESSSSAISALSGSTGDDDDDDFDFSHIAPLGRSKGERTISTTIRLSKQGFRHKRTDNFAVQSIRRGSEDWKNLIKPFVADLVFRSLICRRFQSEVSFRPYTAHAAVLFIDLSSYSKITTAIAHRGAHALSSIVNAYLSRLLQFVHSHGGDVVKFAGDAVLVVWEGEQSDLAMNVLCAARCALEMQKTAGSHPIDGSSMIFQIHCGLSCGRIESEIFDAPTHVNMQRYYHAVSGEALLEISELVDLACAGEICASEACLGLLGSHGRYRIIDLAKQTEVGKFGMGKILTHLDVEESLSNEMELHIESTLMDRMARRNKHIEENFIHPSVIRQLNHGGLSPTQIAQMRSLCVLFIAMTSHGSAVNWLMEVQGVLDKYRCPIVQIIDDDKGVHVTAAINLYEAVPEASILGLDLCKELVDKHVGCAIGMAAGATFCGVTGSSSIACRWDITGGPPVRAARLMQFGMQFGHEVVLDQSIYDDPVAAVRMVALNAGIYIKGTDGVSPIYTLSESTDYSAFRVLETVHGAVHDDVVRKIQKMINGESTRCACLVTGPTLSGKKIVCQRAAGYADLVPYLHVCEENSGLLQLAKTMATWFKYLDDDVVKRGAKDVLDYLEKGHWTRAHDECVRLVTLIIDKGMNACFVVDRIQFLDEFSFSLIRECLRGRAKVDRLSSRLSVGSESSDGNATGRICFLCTHVPLYNWMSATDIVEHIARSHQRIRIPILTVAQTDIESLRTMFRDLADMNVSDRWLTTYAQGSGYCAGYFVERSAASRILSAQLWNEGKPGYAVTTEDITLYIPPGLMGKNLHMTVQQTSAEIVMRFSQVFDELPPLFQTLAKILTIATRRKFFKLPRTILWEVLNDLVSEGVDSEPMAAVLNELVDMFLLKIEQVKNEEVVSFLNPAFLDIIIDVCTPVQIRSIATALIERLEPILKRDFRIPLVIATLHGMLGQLESMQRHMWSEGFKVLLQEGKDWPESERMRWCELIQDEISAAGFNVNEILAGQALCQIPAKKAISHRLPMLKIYQGPITIGPMSHALGVLFTNIFHEYGVFHGARKSSVCRLRRSMASSSSRYLRQMECLENFLDGYGLSISREEKEREREIITALAKPASREEDAVAKAFVVLDDYIPQFIEPRMERLYSLVAKLREEGIPEVVMNAQPAIRRAYEALQVPKNRNDAAQDALMTLATLNWKPKPVPEQLCLIYYQTVARLRNKVLKRLTPKQLVGFRHQQSVDDLEAFLVVTPLLYRLQAKNLQGMKRSTSTDFYE</sequence>
<keyword evidence="6" id="KW-1185">Reference proteome</keyword>
<keyword evidence="1" id="KW-0547">Nucleotide-binding</keyword>
<dbReference type="Proteomes" id="UP000000759">
    <property type="component" value="Chromosome 19"/>
</dbReference>
<dbReference type="GeneID" id="7195129"/>
<dbReference type="RefSeq" id="XP_002183352.1">
    <property type="nucleotide sequence ID" value="XM_002183316.1"/>
</dbReference>
<feature type="domain" description="Guanylate cyclase" evidence="4">
    <location>
        <begin position="163"/>
        <end position="301"/>
    </location>
</feature>
<dbReference type="PANTHER" id="PTHR16305:SF28">
    <property type="entry name" value="GUANYLATE CYCLASE DOMAIN-CONTAINING PROTEIN"/>
    <property type="match status" value="1"/>
</dbReference>
<dbReference type="GO" id="GO:0005737">
    <property type="term" value="C:cytoplasm"/>
    <property type="evidence" value="ECO:0007669"/>
    <property type="project" value="TreeGrafter"/>
</dbReference>
<dbReference type="Pfam" id="PF00211">
    <property type="entry name" value="Guanylate_cyc"/>
    <property type="match status" value="1"/>
</dbReference>
<dbReference type="HOGENOM" id="CLU_259632_0_0_1"/>
<dbReference type="CDD" id="cd07302">
    <property type="entry name" value="CHD"/>
    <property type="match status" value="1"/>
</dbReference>
<dbReference type="PROSITE" id="PS50125">
    <property type="entry name" value="GUANYLATE_CYCLASE_2"/>
    <property type="match status" value="1"/>
</dbReference>
<dbReference type="Gene3D" id="3.30.70.1230">
    <property type="entry name" value="Nucleotide cyclase"/>
    <property type="match status" value="2"/>
</dbReference>
<evidence type="ECO:0000313" key="6">
    <source>
        <dbReference type="Proteomes" id="UP000000759"/>
    </source>
</evidence>
<dbReference type="InterPro" id="IPR029787">
    <property type="entry name" value="Nucleotide_cyclase"/>
</dbReference>
<protein>
    <recommendedName>
        <fullName evidence="4">Guanylate cyclase domain-containing protein</fullName>
    </recommendedName>
</protein>
<dbReference type="PANTHER" id="PTHR16305">
    <property type="entry name" value="TESTICULAR SOLUBLE ADENYLYL CYCLASE"/>
    <property type="match status" value="1"/>
</dbReference>
<accession>B7G8I8</accession>
<keyword evidence="2" id="KW-0067">ATP-binding</keyword>
<proteinExistence type="predicted"/>
<dbReference type="GO" id="GO:0035556">
    <property type="term" value="P:intracellular signal transduction"/>
    <property type="evidence" value="ECO:0007669"/>
    <property type="project" value="InterPro"/>
</dbReference>
<feature type="region of interest" description="Disordered" evidence="3">
    <location>
        <begin position="1"/>
        <end position="56"/>
    </location>
</feature>
<dbReference type="GO" id="GO:0004016">
    <property type="term" value="F:adenylate cyclase activity"/>
    <property type="evidence" value="ECO:0007669"/>
    <property type="project" value="TreeGrafter"/>
</dbReference>
<dbReference type="EMBL" id="CM000621">
    <property type="protein sequence ID" value="EEC45052.1"/>
    <property type="molecule type" value="Genomic_DNA"/>
</dbReference>
<reference evidence="5 6" key="1">
    <citation type="journal article" date="2008" name="Nature">
        <title>The Phaeodactylum genome reveals the evolutionary history of diatom genomes.</title>
        <authorList>
            <person name="Bowler C."/>
            <person name="Allen A.E."/>
            <person name="Badger J.H."/>
            <person name="Grimwood J."/>
            <person name="Jabbari K."/>
            <person name="Kuo A."/>
            <person name="Maheswari U."/>
            <person name="Martens C."/>
            <person name="Maumus F."/>
            <person name="Otillar R.P."/>
            <person name="Rayko E."/>
            <person name="Salamov A."/>
            <person name="Vandepoele K."/>
            <person name="Beszteri B."/>
            <person name="Gruber A."/>
            <person name="Heijde M."/>
            <person name="Katinka M."/>
            <person name="Mock T."/>
            <person name="Valentin K."/>
            <person name="Verret F."/>
            <person name="Berges J.A."/>
            <person name="Brownlee C."/>
            <person name="Cadoret J.P."/>
            <person name="Chiovitti A."/>
            <person name="Choi C.J."/>
            <person name="Coesel S."/>
            <person name="De Martino A."/>
            <person name="Detter J.C."/>
            <person name="Durkin C."/>
            <person name="Falciatore A."/>
            <person name="Fournet J."/>
            <person name="Haruta M."/>
            <person name="Huysman M.J."/>
            <person name="Jenkins B.D."/>
            <person name="Jiroutova K."/>
            <person name="Jorgensen R.E."/>
            <person name="Joubert Y."/>
            <person name="Kaplan A."/>
            <person name="Kroger N."/>
            <person name="Kroth P.G."/>
            <person name="La Roche J."/>
            <person name="Lindquist E."/>
            <person name="Lommer M."/>
            <person name="Martin-Jezequel V."/>
            <person name="Lopez P.J."/>
            <person name="Lucas S."/>
            <person name="Mangogna M."/>
            <person name="McGinnis K."/>
            <person name="Medlin L.K."/>
            <person name="Montsant A."/>
            <person name="Oudot-Le Secq M.P."/>
            <person name="Napoli C."/>
            <person name="Obornik M."/>
            <person name="Parker M.S."/>
            <person name="Petit J.L."/>
            <person name="Porcel B.M."/>
            <person name="Poulsen N."/>
            <person name="Robison M."/>
            <person name="Rychlewski L."/>
            <person name="Rynearson T.A."/>
            <person name="Schmutz J."/>
            <person name="Shapiro H."/>
            <person name="Siaut M."/>
            <person name="Stanley M."/>
            <person name="Sussman M.R."/>
            <person name="Taylor A.R."/>
            <person name="Vardi A."/>
            <person name="von Dassow P."/>
            <person name="Vyverman W."/>
            <person name="Willis A."/>
            <person name="Wyrwicz L.S."/>
            <person name="Rokhsar D.S."/>
            <person name="Weissenbach J."/>
            <person name="Armbrust E.V."/>
            <person name="Green B.R."/>
            <person name="Van de Peer Y."/>
            <person name="Grigoriev I.V."/>
        </authorList>
    </citation>
    <scope>NUCLEOTIDE SEQUENCE [LARGE SCALE GENOMIC DNA]</scope>
    <source>
        <strain evidence="5 6">CCAP 1055/1</strain>
    </source>
</reference>